<dbReference type="Gene3D" id="3.10.560.10">
    <property type="entry name" value="Outer membrane lipoprotein wza domain like"/>
    <property type="match status" value="3"/>
</dbReference>
<sequence length="489" mass="51922">MALASISLCSIQNRLSLFLVLYVFSSFSLLHPTAPAIAQTTQLSDLSSEIGRQSSIGGYVLGTGDKIHVDVFRVPQYSGDYEILGDGLLLLPMVGQVSVAGLTIGEAQSIISQAYASRLRRPIINVTLLSPRPLKIGIAGEVSRPGIYTLQREGTQALSLVDALEIAGGITQSADLQQIVIRRSTSGGSEQILVSNLQDFLDTGDLSHDLFLMDGDTILVPTNEQFDHDAAWQVASASFAADENRPLNIVVVGEVFRPGPYTVTGTARTGEAGVPGGTGSTSTPPTVTRAIQVAGGIKPEANIRDIQVSRRTHAGPEQLITINLWRLLQEGDLAEDIVLKDGDTIKISQATDVSPTEITEIAASSFSPDTIAVNVVGEVDRPGIVEVAPNTPLSQGLLAAGGFNNRATRRDVDLIRLNADGTATKSSIDVDFSVGIDDEMNPLLRNNDIIVVRRSGSARISDTLDTIAAPLTSAFSIFALPSTILRLFD</sequence>
<gene>
    <name evidence="19" type="ORF">IXB50_17770</name>
</gene>
<dbReference type="GO" id="GO:0009279">
    <property type="term" value="C:cell outer membrane"/>
    <property type="evidence" value="ECO:0007669"/>
    <property type="project" value="UniProtKB-SubCell"/>
</dbReference>
<comment type="caution">
    <text evidence="19">The sequence shown here is derived from an EMBL/GenBank/DDBJ whole genome shotgun (WGS) entry which is preliminary data.</text>
</comment>
<proteinExistence type="inferred from homology"/>
<dbReference type="AlphaFoldDB" id="A0A947GQY9"/>
<evidence type="ECO:0000256" key="11">
    <source>
        <dbReference type="ARBA" id="ARBA00023136"/>
    </source>
</evidence>
<evidence type="ECO:0000313" key="20">
    <source>
        <dbReference type="Proteomes" id="UP000717364"/>
    </source>
</evidence>
<evidence type="ECO:0000256" key="12">
    <source>
        <dbReference type="ARBA" id="ARBA00023139"/>
    </source>
</evidence>
<keyword evidence="12" id="KW-0564">Palmitate</keyword>
<evidence type="ECO:0000256" key="1">
    <source>
        <dbReference type="ARBA" id="ARBA00004571"/>
    </source>
</evidence>
<keyword evidence="14" id="KW-0449">Lipoprotein</keyword>
<organism evidence="19 20">
    <name type="scientific">Leptothoe spongobia TAU-MAC 1115</name>
    <dbReference type="NCBI Taxonomy" id="1967444"/>
    <lineage>
        <taxon>Bacteria</taxon>
        <taxon>Bacillati</taxon>
        <taxon>Cyanobacteriota</taxon>
        <taxon>Cyanophyceae</taxon>
        <taxon>Nodosilineales</taxon>
        <taxon>Cymatolegaceae</taxon>
        <taxon>Leptothoe</taxon>
        <taxon>Leptothoe spongobia</taxon>
    </lineage>
</organism>
<dbReference type="InterPro" id="IPR019554">
    <property type="entry name" value="Soluble_ligand-bd"/>
</dbReference>
<keyword evidence="13" id="KW-0998">Cell outer membrane</keyword>
<keyword evidence="11" id="KW-0472">Membrane</keyword>
<evidence type="ECO:0000256" key="9">
    <source>
        <dbReference type="ARBA" id="ARBA00023065"/>
    </source>
</evidence>
<dbReference type="InterPro" id="IPR049712">
    <property type="entry name" value="Poly_export"/>
</dbReference>
<dbReference type="EMBL" id="JADOES010000042">
    <property type="protein sequence ID" value="MBT9317276.1"/>
    <property type="molecule type" value="Genomic_DNA"/>
</dbReference>
<keyword evidence="3" id="KW-0813">Transport</keyword>
<feature type="domain" description="Soluble ligand binding" evidence="17">
    <location>
        <begin position="373"/>
        <end position="422"/>
    </location>
</feature>
<evidence type="ECO:0000256" key="3">
    <source>
        <dbReference type="ARBA" id="ARBA00022448"/>
    </source>
</evidence>
<evidence type="ECO:0000256" key="4">
    <source>
        <dbReference type="ARBA" id="ARBA00022452"/>
    </source>
</evidence>
<reference evidence="19" key="2">
    <citation type="journal article" date="2021" name="Mar. Drugs">
        <title>Genome Reduction and Secondary Metabolism of the Marine Sponge-Associated Cyanobacterium Leptothoe.</title>
        <authorList>
            <person name="Konstantinou D."/>
            <person name="Popin R.V."/>
            <person name="Fewer D.P."/>
            <person name="Sivonen K."/>
            <person name="Gkelis S."/>
        </authorList>
    </citation>
    <scope>NUCLEOTIDE SEQUENCE</scope>
    <source>
        <strain evidence="19">TAU-MAC 1115</strain>
    </source>
</reference>
<keyword evidence="20" id="KW-1185">Reference proteome</keyword>
<feature type="domain" description="SLBB" evidence="18">
    <location>
        <begin position="135"/>
        <end position="220"/>
    </location>
</feature>
<evidence type="ECO:0000256" key="8">
    <source>
        <dbReference type="ARBA" id="ARBA00023047"/>
    </source>
</evidence>
<dbReference type="GO" id="GO:0015159">
    <property type="term" value="F:polysaccharide transmembrane transporter activity"/>
    <property type="evidence" value="ECO:0007669"/>
    <property type="project" value="InterPro"/>
</dbReference>
<comment type="similarity">
    <text evidence="2">Belongs to the BexD/CtrA/VexA family.</text>
</comment>
<keyword evidence="6" id="KW-0812">Transmembrane</keyword>
<keyword evidence="4" id="KW-1134">Transmembrane beta strand</keyword>
<dbReference type="PANTHER" id="PTHR33619">
    <property type="entry name" value="POLYSACCHARIDE EXPORT PROTEIN GFCE-RELATED"/>
    <property type="match status" value="1"/>
</dbReference>
<dbReference type="Gene3D" id="3.30.1950.10">
    <property type="entry name" value="wza like domain"/>
    <property type="match status" value="1"/>
</dbReference>
<dbReference type="RefSeq" id="WP_215610343.1">
    <property type="nucleotide sequence ID" value="NZ_JADOES010000042.1"/>
</dbReference>
<name>A0A947GQY9_9CYAN</name>
<evidence type="ECO:0000313" key="19">
    <source>
        <dbReference type="EMBL" id="MBT9317276.1"/>
    </source>
</evidence>
<dbReference type="Pfam" id="PF10531">
    <property type="entry name" value="SLBB"/>
    <property type="match status" value="1"/>
</dbReference>
<evidence type="ECO:0000256" key="5">
    <source>
        <dbReference type="ARBA" id="ARBA00022597"/>
    </source>
</evidence>
<feature type="domain" description="Polysaccharide export protein N-terminal" evidence="16">
    <location>
        <begin position="58"/>
        <end position="128"/>
    </location>
</feature>
<dbReference type="GO" id="GO:0046930">
    <property type="term" value="C:pore complex"/>
    <property type="evidence" value="ECO:0007669"/>
    <property type="project" value="UniProtKB-KW"/>
</dbReference>
<dbReference type="Pfam" id="PF02563">
    <property type="entry name" value="Poly_export"/>
    <property type="match status" value="1"/>
</dbReference>
<evidence type="ECO:0000256" key="10">
    <source>
        <dbReference type="ARBA" id="ARBA00023114"/>
    </source>
</evidence>
<dbReference type="PANTHER" id="PTHR33619:SF3">
    <property type="entry name" value="POLYSACCHARIDE EXPORT PROTEIN GFCE-RELATED"/>
    <property type="match status" value="1"/>
</dbReference>
<evidence type="ECO:0000256" key="2">
    <source>
        <dbReference type="ARBA" id="ARBA00009450"/>
    </source>
</evidence>
<evidence type="ECO:0000259" key="16">
    <source>
        <dbReference type="Pfam" id="PF02563"/>
    </source>
</evidence>
<evidence type="ECO:0000256" key="15">
    <source>
        <dbReference type="SAM" id="MobiDB-lite"/>
    </source>
</evidence>
<evidence type="ECO:0000259" key="17">
    <source>
        <dbReference type="Pfam" id="PF10531"/>
    </source>
</evidence>
<keyword evidence="8" id="KW-0625">Polysaccharide transport</keyword>
<comment type="subcellular location">
    <subcellularLocation>
        <location evidence="1">Cell outer membrane</location>
        <topology evidence="1">Multi-pass membrane protein</topology>
    </subcellularLocation>
</comment>
<keyword evidence="10" id="KW-0626">Porin</keyword>
<keyword evidence="5" id="KW-0762">Sugar transport</keyword>
<dbReference type="InterPro" id="IPR003715">
    <property type="entry name" value="Poly_export_N"/>
</dbReference>
<reference evidence="19" key="1">
    <citation type="submission" date="2020-11" db="EMBL/GenBank/DDBJ databases">
        <authorList>
            <person name="Konstantinou D."/>
            <person name="Gkelis S."/>
            <person name="Popin R."/>
            <person name="Fewer D."/>
            <person name="Sivonen K."/>
        </authorList>
    </citation>
    <scope>NUCLEOTIDE SEQUENCE</scope>
    <source>
        <strain evidence="19">TAU-MAC 1115</strain>
    </source>
</reference>
<feature type="region of interest" description="Disordered" evidence="15">
    <location>
        <begin position="266"/>
        <end position="285"/>
    </location>
</feature>
<dbReference type="Proteomes" id="UP000717364">
    <property type="component" value="Unassembled WGS sequence"/>
</dbReference>
<evidence type="ECO:0000256" key="7">
    <source>
        <dbReference type="ARBA" id="ARBA00022729"/>
    </source>
</evidence>
<dbReference type="Pfam" id="PF22461">
    <property type="entry name" value="SLBB_2"/>
    <property type="match status" value="1"/>
</dbReference>
<keyword evidence="9" id="KW-0406">Ion transport</keyword>
<keyword evidence="7" id="KW-0732">Signal</keyword>
<dbReference type="InterPro" id="IPR054765">
    <property type="entry name" value="SLBB_dom"/>
</dbReference>
<evidence type="ECO:0000259" key="18">
    <source>
        <dbReference type="Pfam" id="PF22461"/>
    </source>
</evidence>
<accession>A0A947GQY9</accession>
<dbReference type="GO" id="GO:0006811">
    <property type="term" value="P:monoatomic ion transport"/>
    <property type="evidence" value="ECO:0007669"/>
    <property type="project" value="UniProtKB-KW"/>
</dbReference>
<evidence type="ECO:0000256" key="13">
    <source>
        <dbReference type="ARBA" id="ARBA00023237"/>
    </source>
</evidence>
<protein>
    <submittedName>
        <fullName evidence="19">SLBB domain-containing protein</fullName>
    </submittedName>
</protein>
<evidence type="ECO:0000256" key="14">
    <source>
        <dbReference type="ARBA" id="ARBA00023288"/>
    </source>
</evidence>
<dbReference type="GO" id="GO:0015288">
    <property type="term" value="F:porin activity"/>
    <property type="evidence" value="ECO:0007669"/>
    <property type="project" value="UniProtKB-KW"/>
</dbReference>
<evidence type="ECO:0000256" key="6">
    <source>
        <dbReference type="ARBA" id="ARBA00022692"/>
    </source>
</evidence>